<reference evidence="2 3" key="1">
    <citation type="submission" date="2024-10" db="EMBL/GenBank/DDBJ databases">
        <title>The Natural Products Discovery Center: Release of the First 8490 Sequenced Strains for Exploring Actinobacteria Biosynthetic Diversity.</title>
        <authorList>
            <person name="Kalkreuter E."/>
            <person name="Kautsar S.A."/>
            <person name="Yang D."/>
            <person name="Bader C.D."/>
            <person name="Teijaro C.N."/>
            <person name="Fluegel L."/>
            <person name="Davis C.M."/>
            <person name="Simpson J.R."/>
            <person name="Lauterbach L."/>
            <person name="Steele A.D."/>
            <person name="Gui C."/>
            <person name="Meng S."/>
            <person name="Li G."/>
            <person name="Viehrig K."/>
            <person name="Ye F."/>
            <person name="Su P."/>
            <person name="Kiefer A.F."/>
            <person name="Nichols A."/>
            <person name="Cepeda A.J."/>
            <person name="Yan W."/>
            <person name="Fan B."/>
            <person name="Jiang Y."/>
            <person name="Adhikari A."/>
            <person name="Zheng C.-J."/>
            <person name="Schuster L."/>
            <person name="Cowan T.M."/>
            <person name="Smanski M.J."/>
            <person name="Chevrette M.G."/>
            <person name="De Carvalho L.P.S."/>
            <person name="Shen B."/>
        </authorList>
    </citation>
    <scope>NUCLEOTIDE SEQUENCE [LARGE SCALE GENOMIC DNA]</scope>
    <source>
        <strain evidence="2 3">NPDC002173</strain>
    </source>
</reference>
<dbReference type="Proteomes" id="UP001602013">
    <property type="component" value="Unassembled WGS sequence"/>
</dbReference>
<protein>
    <recommendedName>
        <fullName evidence="4">DUF4190 domain-containing protein</fullName>
    </recommendedName>
</protein>
<sequence>MSDTQSRRTSPSRNRPAKAGMVFAGLSIACIGNFFTGIAWLNPGIFVGMAILFALLAIGVGHVGRYRGRSLDGDGRGMALLSIVLGWLMLFVCVIAIVALMGLIAGLAVIVDSV</sequence>
<dbReference type="PROSITE" id="PS51257">
    <property type="entry name" value="PROKAR_LIPOPROTEIN"/>
    <property type="match status" value="1"/>
</dbReference>
<name>A0ABW6SQU8_9ACTN</name>
<keyword evidence="1" id="KW-0472">Membrane</keyword>
<keyword evidence="1" id="KW-1133">Transmembrane helix</keyword>
<feature type="transmembrane region" description="Helical" evidence="1">
    <location>
        <begin position="21"/>
        <end position="40"/>
    </location>
</feature>
<feature type="transmembrane region" description="Helical" evidence="1">
    <location>
        <begin position="46"/>
        <end position="66"/>
    </location>
</feature>
<dbReference type="RefSeq" id="WP_387412181.1">
    <property type="nucleotide sequence ID" value="NZ_JBIASD010000010.1"/>
</dbReference>
<proteinExistence type="predicted"/>
<evidence type="ECO:0008006" key="4">
    <source>
        <dbReference type="Google" id="ProtNLM"/>
    </source>
</evidence>
<keyword evidence="1" id="KW-0812">Transmembrane</keyword>
<evidence type="ECO:0000313" key="3">
    <source>
        <dbReference type="Proteomes" id="UP001602013"/>
    </source>
</evidence>
<comment type="caution">
    <text evidence="2">The sequence shown here is derived from an EMBL/GenBank/DDBJ whole genome shotgun (WGS) entry which is preliminary data.</text>
</comment>
<keyword evidence="3" id="KW-1185">Reference proteome</keyword>
<feature type="transmembrane region" description="Helical" evidence="1">
    <location>
        <begin position="78"/>
        <end position="111"/>
    </location>
</feature>
<organism evidence="2 3">
    <name type="scientific">Microtetraspora malaysiensis</name>
    <dbReference type="NCBI Taxonomy" id="161358"/>
    <lineage>
        <taxon>Bacteria</taxon>
        <taxon>Bacillati</taxon>
        <taxon>Actinomycetota</taxon>
        <taxon>Actinomycetes</taxon>
        <taxon>Streptosporangiales</taxon>
        <taxon>Streptosporangiaceae</taxon>
        <taxon>Microtetraspora</taxon>
    </lineage>
</organism>
<evidence type="ECO:0000313" key="2">
    <source>
        <dbReference type="EMBL" id="MFF3667272.1"/>
    </source>
</evidence>
<gene>
    <name evidence="2" type="ORF">ACFYXI_16885</name>
</gene>
<accession>A0ABW6SQU8</accession>
<evidence type="ECO:0000256" key="1">
    <source>
        <dbReference type="SAM" id="Phobius"/>
    </source>
</evidence>
<dbReference type="EMBL" id="JBIASD010000010">
    <property type="protein sequence ID" value="MFF3667272.1"/>
    <property type="molecule type" value="Genomic_DNA"/>
</dbReference>